<dbReference type="EMBL" id="QKVO01000004">
    <property type="protein sequence ID" value="RAO95104.1"/>
    <property type="molecule type" value="Genomic_DNA"/>
</dbReference>
<feature type="domain" description="Aspartyl/Glutamyl-tRNA(Gln) amidotransferase subunit B/E catalytic" evidence="6">
    <location>
        <begin position="9"/>
        <end position="280"/>
    </location>
</feature>
<feature type="compositionally biased region" description="Basic and acidic residues" evidence="5">
    <location>
        <begin position="510"/>
        <end position="524"/>
    </location>
</feature>
<protein>
    <submittedName>
        <fullName evidence="7">Glutamyl-tRNA amidotransferase</fullName>
    </submittedName>
</protein>
<dbReference type="InterPro" id="IPR014746">
    <property type="entry name" value="Gln_synth/guanido_kin_cat_dom"/>
</dbReference>
<keyword evidence="1" id="KW-0436">Ligase</keyword>
<sequence length="568" mass="65885">MNNNNFQLKIGLEIHLALKTKYKAFSATKTGANSYTSLGLIGTLPQINTFAIRSAYKMAWATHSDIPKKLTFERKSYFYFDLPRGYQITQHLNPIGKNGHIFLPNLKKKVVIRSVSLEEDTAAHSMPENLGGNYQLTCQRLGVPLIEIVTEPELTSAEEAIECVKLIRFLSFILKLSKAELESGQLRVDLNVSLVDENGEAKTGRAEIKNLASYKAIEQSTVFIKKHFLEKMTQKDVDIFANETFNWTEKTSSLTLLRDKMTEADYLFIPESCIPEITLPLDIREKLISETDQDRLNKIFKEIQNSKLADRERQEIIASYDFFWECCRIQEILKNWANAYFVLKIFHSVGGKKETFNNLIAFLHGLVANLFKEIDIKAFKFNNWKVRECCKRLNRFLTSVDPVVEYYISLPTIEKDEIVQLCEETIDSKREELMKLTEREEKISSFLLGVIREKFQEKVEMSEAKLIVDMKLKNFINRIINGPPEPEPEPEEPEPTTKLGQWRKKRREKKKEEEEIAEGEKEKEVLEEEAEQDAQVQEMTEDEGIKEVLEEFGQEPQEIFEEEEIESF</sequence>
<evidence type="ECO:0000256" key="5">
    <source>
        <dbReference type="SAM" id="MobiDB-lite"/>
    </source>
</evidence>
<dbReference type="OrthoDB" id="9804078at2"/>
<gene>
    <name evidence="7" type="ORF">DNK47_01680</name>
</gene>
<dbReference type="InterPro" id="IPR017959">
    <property type="entry name" value="Asn/Gln-tRNA_amidoTrfase_suB/E"/>
</dbReference>
<dbReference type="GO" id="GO:0070681">
    <property type="term" value="P:glutaminyl-tRNAGln biosynthesis via transamidation"/>
    <property type="evidence" value="ECO:0007669"/>
    <property type="project" value="TreeGrafter"/>
</dbReference>
<dbReference type="InterPro" id="IPR006075">
    <property type="entry name" value="Asn/Gln-tRNA_Trfase_suB/E_cat"/>
</dbReference>
<dbReference type="Pfam" id="PF02934">
    <property type="entry name" value="GatB_N"/>
    <property type="match status" value="1"/>
</dbReference>
<name>A0A328PL39_9MOLU</name>
<evidence type="ECO:0000256" key="2">
    <source>
        <dbReference type="ARBA" id="ARBA00022741"/>
    </source>
</evidence>
<dbReference type="GO" id="GO:0006412">
    <property type="term" value="P:translation"/>
    <property type="evidence" value="ECO:0007669"/>
    <property type="project" value="UniProtKB-KW"/>
</dbReference>
<dbReference type="GO" id="GO:0016740">
    <property type="term" value="F:transferase activity"/>
    <property type="evidence" value="ECO:0007669"/>
    <property type="project" value="UniProtKB-KW"/>
</dbReference>
<feature type="region of interest" description="Disordered" evidence="5">
    <location>
        <begin position="479"/>
        <end position="544"/>
    </location>
</feature>
<organism evidence="7 8">
    <name type="scientific">Mycoplasma wenyonii</name>
    <dbReference type="NCBI Taxonomy" id="65123"/>
    <lineage>
        <taxon>Bacteria</taxon>
        <taxon>Bacillati</taxon>
        <taxon>Mycoplasmatota</taxon>
        <taxon>Mollicutes</taxon>
        <taxon>Mycoplasmataceae</taxon>
        <taxon>Mycoplasma</taxon>
    </lineage>
</organism>
<evidence type="ECO:0000313" key="7">
    <source>
        <dbReference type="EMBL" id="RAO95104.1"/>
    </source>
</evidence>
<proteinExistence type="predicted"/>
<comment type="caution">
    <text evidence="7">The sequence shown here is derived from an EMBL/GenBank/DDBJ whole genome shotgun (WGS) entry which is preliminary data.</text>
</comment>
<keyword evidence="2" id="KW-0547">Nucleotide-binding</keyword>
<dbReference type="SUPFAM" id="SSF55931">
    <property type="entry name" value="Glutamine synthetase/guanido kinase"/>
    <property type="match status" value="1"/>
</dbReference>
<keyword evidence="3" id="KW-0067">ATP-binding</keyword>
<keyword evidence="7" id="KW-0808">Transferase</keyword>
<evidence type="ECO:0000256" key="1">
    <source>
        <dbReference type="ARBA" id="ARBA00022598"/>
    </source>
</evidence>
<dbReference type="GO" id="GO:0050567">
    <property type="term" value="F:glutaminyl-tRNA synthase (glutamine-hydrolyzing) activity"/>
    <property type="evidence" value="ECO:0007669"/>
    <property type="project" value="TreeGrafter"/>
</dbReference>
<evidence type="ECO:0000256" key="3">
    <source>
        <dbReference type="ARBA" id="ARBA00022840"/>
    </source>
</evidence>
<reference evidence="8" key="1">
    <citation type="submission" date="2018-06" db="EMBL/GenBank/DDBJ databases">
        <authorList>
            <person name="Martinez Ocampo F."/>
            <person name="Quiroz Castaneda R.E."/>
            <person name="Rojas Lopez X."/>
        </authorList>
    </citation>
    <scope>NUCLEOTIDE SEQUENCE [LARGE SCALE GENOMIC DNA]</scope>
    <source>
        <strain evidence="8">INIFAP02</strain>
    </source>
</reference>
<dbReference type="GO" id="GO:0030956">
    <property type="term" value="C:glutamyl-tRNA(Gln) amidotransferase complex"/>
    <property type="evidence" value="ECO:0007669"/>
    <property type="project" value="TreeGrafter"/>
</dbReference>
<evidence type="ECO:0000259" key="6">
    <source>
        <dbReference type="Pfam" id="PF02934"/>
    </source>
</evidence>
<keyword evidence="8" id="KW-1185">Reference proteome</keyword>
<dbReference type="Proteomes" id="UP000249762">
    <property type="component" value="Unassembled WGS sequence"/>
</dbReference>
<dbReference type="PANTHER" id="PTHR11659">
    <property type="entry name" value="GLUTAMYL-TRNA GLN AMIDOTRANSFERASE SUBUNIT B MITOCHONDRIAL AND PROKARYOTIC PET112-RELATED"/>
    <property type="match status" value="1"/>
</dbReference>
<evidence type="ECO:0000256" key="4">
    <source>
        <dbReference type="ARBA" id="ARBA00022917"/>
    </source>
</evidence>
<dbReference type="AlphaFoldDB" id="A0A328PL39"/>
<dbReference type="GO" id="GO:0005524">
    <property type="term" value="F:ATP binding"/>
    <property type="evidence" value="ECO:0007669"/>
    <property type="project" value="UniProtKB-KW"/>
</dbReference>
<accession>A0A328PL39</accession>
<evidence type="ECO:0000313" key="8">
    <source>
        <dbReference type="Proteomes" id="UP000249762"/>
    </source>
</evidence>
<dbReference type="PANTHER" id="PTHR11659:SF0">
    <property type="entry name" value="GLUTAMYL-TRNA(GLN) AMIDOTRANSFERASE SUBUNIT B, MITOCHONDRIAL"/>
    <property type="match status" value="1"/>
</dbReference>
<keyword evidence="4" id="KW-0648">Protein biosynthesis</keyword>